<organism evidence="2 3">
    <name type="scientific">Euplotes crassus</name>
    <dbReference type="NCBI Taxonomy" id="5936"/>
    <lineage>
        <taxon>Eukaryota</taxon>
        <taxon>Sar</taxon>
        <taxon>Alveolata</taxon>
        <taxon>Ciliophora</taxon>
        <taxon>Intramacronucleata</taxon>
        <taxon>Spirotrichea</taxon>
        <taxon>Hypotrichia</taxon>
        <taxon>Euplotida</taxon>
        <taxon>Euplotidae</taxon>
        <taxon>Moneuplotes</taxon>
    </lineage>
</organism>
<keyword evidence="1" id="KW-1133">Transmembrane helix</keyword>
<keyword evidence="1" id="KW-0472">Membrane</keyword>
<feature type="transmembrane region" description="Helical" evidence="1">
    <location>
        <begin position="60"/>
        <end position="85"/>
    </location>
</feature>
<evidence type="ECO:0000313" key="3">
    <source>
        <dbReference type="Proteomes" id="UP001295684"/>
    </source>
</evidence>
<feature type="transmembrane region" description="Helical" evidence="1">
    <location>
        <begin position="319"/>
        <end position="341"/>
    </location>
</feature>
<evidence type="ECO:0000256" key="1">
    <source>
        <dbReference type="SAM" id="Phobius"/>
    </source>
</evidence>
<evidence type="ECO:0000313" key="2">
    <source>
        <dbReference type="EMBL" id="CAI2370938.1"/>
    </source>
</evidence>
<feature type="transmembrane region" description="Helical" evidence="1">
    <location>
        <begin position="25"/>
        <end position="48"/>
    </location>
</feature>
<sequence length="400" mass="46567">MVALFSRCSHEGGGGRGDNMVGECIVFKILGSISIINFLVVILALYSLWRLSRTHDVSKFRFISLSIVLFQMVLCITYWTIIVGIKDPLVPIIFQMAQEIVKYIGFYYCVYFFTSQAVEILSNKDNDFIYYTKLGLISTSGIQIVHCIVTIVLINIRNDAKVNFCRNNLWVMMRFLGLAVTFGFIFIGWRIQKSILNPLLNKQRKQNEIIEDKIKYTSSNMNKDFRERLADNSSQLGDSDSNNASRISYIEDYKDRFGSETAENIQAKIKGKKKQLRVMWTILIVILVICFFEMILSATQRIKDHQCRVLFGNKVGDSILLFLSGWIGLLLWTWPLIYVYWAREYIMSCRYKKKQKDENEEENHIEEYYKDKSKEKISGIENALPRLMIKKSFNESNDLE</sequence>
<proteinExistence type="predicted"/>
<dbReference type="EMBL" id="CAMPGE010012157">
    <property type="protein sequence ID" value="CAI2370938.1"/>
    <property type="molecule type" value="Genomic_DNA"/>
</dbReference>
<gene>
    <name evidence="2" type="ORF">ECRASSUSDP1_LOCUS12258</name>
</gene>
<feature type="transmembrane region" description="Helical" evidence="1">
    <location>
        <begin position="134"/>
        <end position="156"/>
    </location>
</feature>
<name>A0AAD1UP02_EUPCR</name>
<keyword evidence="1" id="KW-0812">Transmembrane</keyword>
<keyword evidence="3" id="KW-1185">Reference proteome</keyword>
<feature type="transmembrane region" description="Helical" evidence="1">
    <location>
        <begin position="168"/>
        <end position="189"/>
    </location>
</feature>
<reference evidence="2" key="1">
    <citation type="submission" date="2023-07" db="EMBL/GenBank/DDBJ databases">
        <authorList>
            <consortium name="AG Swart"/>
            <person name="Singh M."/>
            <person name="Singh A."/>
            <person name="Seah K."/>
            <person name="Emmerich C."/>
        </authorList>
    </citation>
    <scope>NUCLEOTIDE SEQUENCE</scope>
    <source>
        <strain evidence="2">DP1</strain>
    </source>
</reference>
<feature type="transmembrane region" description="Helical" evidence="1">
    <location>
        <begin position="278"/>
        <end position="299"/>
    </location>
</feature>
<protein>
    <submittedName>
        <fullName evidence="2">Uncharacterized protein</fullName>
    </submittedName>
</protein>
<accession>A0AAD1UP02</accession>
<comment type="caution">
    <text evidence="2">The sequence shown here is derived from an EMBL/GenBank/DDBJ whole genome shotgun (WGS) entry which is preliminary data.</text>
</comment>
<dbReference type="AlphaFoldDB" id="A0AAD1UP02"/>
<dbReference type="Proteomes" id="UP001295684">
    <property type="component" value="Unassembled WGS sequence"/>
</dbReference>